<protein>
    <recommendedName>
        <fullName evidence="4">Copper resistance protein D domain-containing protein</fullName>
    </recommendedName>
</protein>
<reference evidence="2 3" key="1">
    <citation type="submission" date="2019-05" db="EMBL/GenBank/DDBJ databases">
        <title>We sequenced the genome of Paenibacillus hemerocallicola KCTC 33185 for further insight into its adaptation and study the phylogeny of Paenibacillus.</title>
        <authorList>
            <person name="Narsing Rao M.P."/>
        </authorList>
    </citation>
    <scope>NUCLEOTIDE SEQUENCE [LARGE SCALE GENOMIC DNA]</scope>
    <source>
        <strain evidence="2 3">KCTC 33185</strain>
    </source>
</reference>
<dbReference type="RefSeq" id="WP_139600322.1">
    <property type="nucleotide sequence ID" value="NZ_VDCQ01000001.1"/>
</dbReference>
<dbReference type="OrthoDB" id="2988102at2"/>
<keyword evidence="1" id="KW-1133">Transmembrane helix</keyword>
<sequence length="148" mass="15780">MFGFLLFLHLAGLMVWLGALLAVVVILPMLYKQSGAATAHANPFASRIIRVFGMLAHPAAAIVLISGVFMIIDMDLGQDKPLWLEIMEKGGGTVILLALAWTGILGRKARKRLIAAAGQAVTLTGYRTASASIMVLILSIVLIVSLKI</sequence>
<dbReference type="AlphaFoldDB" id="A0A5C4TH99"/>
<keyword evidence="1" id="KW-0812">Transmembrane</keyword>
<keyword evidence="1" id="KW-0472">Membrane</keyword>
<name>A0A5C4TH99_9BACL</name>
<evidence type="ECO:0000313" key="3">
    <source>
        <dbReference type="Proteomes" id="UP000307943"/>
    </source>
</evidence>
<evidence type="ECO:0008006" key="4">
    <source>
        <dbReference type="Google" id="ProtNLM"/>
    </source>
</evidence>
<evidence type="ECO:0000313" key="2">
    <source>
        <dbReference type="EMBL" id="TNJ68345.1"/>
    </source>
</evidence>
<accession>A0A5C4TH99</accession>
<feature type="transmembrane region" description="Helical" evidence="1">
    <location>
        <begin position="92"/>
        <end position="109"/>
    </location>
</feature>
<evidence type="ECO:0000256" key="1">
    <source>
        <dbReference type="SAM" id="Phobius"/>
    </source>
</evidence>
<keyword evidence="3" id="KW-1185">Reference proteome</keyword>
<proteinExistence type="predicted"/>
<dbReference type="Proteomes" id="UP000307943">
    <property type="component" value="Unassembled WGS sequence"/>
</dbReference>
<feature type="transmembrane region" description="Helical" evidence="1">
    <location>
        <begin position="51"/>
        <end position="72"/>
    </location>
</feature>
<gene>
    <name evidence="2" type="ORF">FE784_01435</name>
</gene>
<dbReference type="EMBL" id="VDCQ01000001">
    <property type="protein sequence ID" value="TNJ68345.1"/>
    <property type="molecule type" value="Genomic_DNA"/>
</dbReference>
<organism evidence="2 3">
    <name type="scientific">Paenibacillus hemerocallicola</name>
    <dbReference type="NCBI Taxonomy" id="1172614"/>
    <lineage>
        <taxon>Bacteria</taxon>
        <taxon>Bacillati</taxon>
        <taxon>Bacillota</taxon>
        <taxon>Bacilli</taxon>
        <taxon>Bacillales</taxon>
        <taxon>Paenibacillaceae</taxon>
        <taxon>Paenibacillus</taxon>
    </lineage>
</organism>
<comment type="caution">
    <text evidence="2">The sequence shown here is derived from an EMBL/GenBank/DDBJ whole genome shotgun (WGS) entry which is preliminary data.</text>
</comment>
<feature type="transmembrane region" description="Helical" evidence="1">
    <location>
        <begin position="6"/>
        <end position="30"/>
    </location>
</feature>
<feature type="transmembrane region" description="Helical" evidence="1">
    <location>
        <begin position="129"/>
        <end position="146"/>
    </location>
</feature>